<dbReference type="PANTHER" id="PTHR30176:SF3">
    <property type="entry name" value="FERREDOXIN-TYPE PROTEIN NAPH"/>
    <property type="match status" value="1"/>
</dbReference>
<evidence type="ECO:0000256" key="7">
    <source>
        <dbReference type="SAM" id="Phobius"/>
    </source>
</evidence>
<feature type="transmembrane region" description="Helical" evidence="7">
    <location>
        <begin position="81"/>
        <end position="101"/>
    </location>
</feature>
<evidence type="ECO:0000256" key="6">
    <source>
        <dbReference type="ARBA" id="ARBA00023014"/>
    </source>
</evidence>
<reference evidence="9 10" key="1">
    <citation type="submission" date="2015-09" db="EMBL/GenBank/DDBJ databases">
        <authorList>
            <consortium name="Pathogen Informatics"/>
        </authorList>
    </citation>
    <scope>NUCLEOTIDE SEQUENCE [LARGE SCALE GENOMIC DNA]</scope>
    <source>
        <strain evidence="9 10">2789STDY5834889</strain>
    </source>
</reference>
<dbReference type="EMBL" id="CZBX01000015">
    <property type="protein sequence ID" value="CUQ92437.1"/>
    <property type="molecule type" value="Genomic_DNA"/>
</dbReference>
<evidence type="ECO:0000313" key="9">
    <source>
        <dbReference type="EMBL" id="CUQ92437.1"/>
    </source>
</evidence>
<feature type="transmembrane region" description="Helical" evidence="7">
    <location>
        <begin position="160"/>
        <end position="181"/>
    </location>
</feature>
<dbReference type="OrthoDB" id="9806398at2"/>
<feature type="transmembrane region" description="Helical" evidence="7">
    <location>
        <begin position="56"/>
        <end position="75"/>
    </location>
</feature>
<dbReference type="InterPro" id="IPR017900">
    <property type="entry name" value="4Fe4S_Fe_S_CS"/>
</dbReference>
<keyword evidence="2" id="KW-0004">4Fe-4S</keyword>
<dbReference type="SUPFAM" id="SSF54862">
    <property type="entry name" value="4Fe-4S ferredoxins"/>
    <property type="match status" value="1"/>
</dbReference>
<keyword evidence="3" id="KW-0479">Metal-binding</keyword>
<gene>
    <name evidence="9" type="primary">yccM_2</name>
    <name evidence="9" type="ORF">ERS852502_02626</name>
</gene>
<name>A0A175A399_9FIRM</name>
<dbReference type="PANTHER" id="PTHR30176">
    <property type="entry name" value="FERREDOXIN-TYPE PROTEIN NAPH"/>
    <property type="match status" value="1"/>
</dbReference>
<keyword evidence="7" id="KW-1133">Transmembrane helix</keyword>
<sequence>MKKLNIHNLKAKEIKKLHTWLRALIQILYFLFLPSVYTTAFAGVKYIFTQIGVGEAIGMPPFVTVLVVLCTYTILFGRFFCGFACAFGSLGDGIHAFYIWCFKKRKKKPVLLSEKITEKLSYLKYLVLTVIAVFCFAGIYGKAKGTSPWDVFSMLHAGNFHLQGYLPGVILLLLIIVGMCLEERFFCRNLCPMGAVFSLLPVLPFFALHRDRENCIKGCSGCTKKCPSGIGLPEDGSLKVEGDCFQCQKCIDTCPKKHIHTGIKGLKGNEFWFTILRAILLLVIMIWAGV</sequence>
<evidence type="ECO:0000256" key="1">
    <source>
        <dbReference type="ARBA" id="ARBA00022448"/>
    </source>
</evidence>
<keyword evidence="5" id="KW-0408">Iron</keyword>
<evidence type="ECO:0000256" key="5">
    <source>
        <dbReference type="ARBA" id="ARBA00023004"/>
    </source>
</evidence>
<dbReference type="InterPro" id="IPR051684">
    <property type="entry name" value="Electron_Trans/Redox"/>
</dbReference>
<evidence type="ECO:0000259" key="8">
    <source>
        <dbReference type="PROSITE" id="PS51379"/>
    </source>
</evidence>
<feature type="transmembrane region" description="Helical" evidence="7">
    <location>
        <begin position="20"/>
        <end position="44"/>
    </location>
</feature>
<keyword evidence="7" id="KW-0472">Membrane</keyword>
<accession>A0A175A399</accession>
<feature type="domain" description="4Fe-4S ferredoxin-type" evidence="8">
    <location>
        <begin position="206"/>
        <end position="236"/>
    </location>
</feature>
<dbReference type="RefSeq" id="WP_055173373.1">
    <property type="nucleotide sequence ID" value="NZ_CZBX01000015.1"/>
</dbReference>
<protein>
    <submittedName>
        <fullName evidence="9">Putative electron transport protein yccM</fullName>
    </submittedName>
</protein>
<dbReference type="AlphaFoldDB" id="A0A175A399"/>
<keyword evidence="4" id="KW-0249">Electron transport</keyword>
<feature type="transmembrane region" description="Helical" evidence="7">
    <location>
        <begin position="122"/>
        <end position="140"/>
    </location>
</feature>
<dbReference type="InterPro" id="IPR017896">
    <property type="entry name" value="4Fe4S_Fe-S-bd"/>
</dbReference>
<keyword evidence="6" id="KW-0411">Iron-sulfur</keyword>
<evidence type="ECO:0000256" key="2">
    <source>
        <dbReference type="ARBA" id="ARBA00022485"/>
    </source>
</evidence>
<keyword evidence="7" id="KW-0812">Transmembrane</keyword>
<organism evidence="9 10">
    <name type="scientific">[Ruminococcus] torques</name>
    <dbReference type="NCBI Taxonomy" id="33039"/>
    <lineage>
        <taxon>Bacteria</taxon>
        <taxon>Bacillati</taxon>
        <taxon>Bacillota</taxon>
        <taxon>Clostridia</taxon>
        <taxon>Lachnospirales</taxon>
        <taxon>Lachnospiraceae</taxon>
        <taxon>Mediterraneibacter</taxon>
    </lineage>
</organism>
<dbReference type="PROSITE" id="PS00198">
    <property type="entry name" value="4FE4S_FER_1"/>
    <property type="match status" value="1"/>
</dbReference>
<evidence type="ECO:0000256" key="3">
    <source>
        <dbReference type="ARBA" id="ARBA00022723"/>
    </source>
</evidence>
<dbReference type="GO" id="GO:0051539">
    <property type="term" value="F:4 iron, 4 sulfur cluster binding"/>
    <property type="evidence" value="ECO:0007669"/>
    <property type="project" value="UniProtKB-KW"/>
</dbReference>
<feature type="transmembrane region" description="Helical" evidence="7">
    <location>
        <begin position="190"/>
        <end position="208"/>
    </location>
</feature>
<dbReference type="GO" id="GO:0005886">
    <property type="term" value="C:plasma membrane"/>
    <property type="evidence" value="ECO:0007669"/>
    <property type="project" value="TreeGrafter"/>
</dbReference>
<dbReference type="PROSITE" id="PS51379">
    <property type="entry name" value="4FE4S_FER_2"/>
    <property type="match status" value="1"/>
</dbReference>
<keyword evidence="1" id="KW-0813">Transport</keyword>
<feature type="transmembrane region" description="Helical" evidence="7">
    <location>
        <begin position="271"/>
        <end position="289"/>
    </location>
</feature>
<dbReference type="Proteomes" id="UP000078383">
    <property type="component" value="Unassembled WGS sequence"/>
</dbReference>
<dbReference type="GO" id="GO:0046872">
    <property type="term" value="F:metal ion binding"/>
    <property type="evidence" value="ECO:0007669"/>
    <property type="project" value="UniProtKB-KW"/>
</dbReference>
<evidence type="ECO:0000313" key="10">
    <source>
        <dbReference type="Proteomes" id="UP000078383"/>
    </source>
</evidence>
<dbReference type="Pfam" id="PF12801">
    <property type="entry name" value="Fer4_5"/>
    <property type="match status" value="2"/>
</dbReference>
<dbReference type="Gene3D" id="3.30.70.20">
    <property type="match status" value="1"/>
</dbReference>
<evidence type="ECO:0000256" key="4">
    <source>
        <dbReference type="ARBA" id="ARBA00022982"/>
    </source>
</evidence>
<proteinExistence type="predicted"/>